<name>A0A1Y5TBM6_9RHOB</name>
<gene>
    <name evidence="6" type="primary">gcvA_13</name>
    <name evidence="6" type="ORF">TRL7639_03206</name>
</gene>
<dbReference type="FunFam" id="1.10.10.10:FF:000001">
    <property type="entry name" value="LysR family transcriptional regulator"/>
    <property type="match status" value="1"/>
</dbReference>
<dbReference type="GO" id="GO:0006351">
    <property type="term" value="P:DNA-templated transcription"/>
    <property type="evidence" value="ECO:0007669"/>
    <property type="project" value="TreeGrafter"/>
</dbReference>
<dbReference type="InterPro" id="IPR005119">
    <property type="entry name" value="LysR_subst-bd"/>
</dbReference>
<dbReference type="SUPFAM" id="SSF53850">
    <property type="entry name" value="Periplasmic binding protein-like II"/>
    <property type="match status" value="1"/>
</dbReference>
<evidence type="ECO:0000256" key="1">
    <source>
        <dbReference type="ARBA" id="ARBA00009437"/>
    </source>
</evidence>
<dbReference type="SUPFAM" id="SSF46785">
    <property type="entry name" value="Winged helix' DNA-binding domain"/>
    <property type="match status" value="1"/>
</dbReference>
<dbReference type="InterPro" id="IPR058163">
    <property type="entry name" value="LysR-type_TF_proteobact-type"/>
</dbReference>
<evidence type="ECO:0000259" key="5">
    <source>
        <dbReference type="PROSITE" id="PS50931"/>
    </source>
</evidence>
<dbReference type="PROSITE" id="PS50931">
    <property type="entry name" value="HTH_LYSR"/>
    <property type="match status" value="1"/>
</dbReference>
<reference evidence="6 7" key="1">
    <citation type="submission" date="2017-03" db="EMBL/GenBank/DDBJ databases">
        <authorList>
            <person name="Afonso C.L."/>
            <person name="Miller P.J."/>
            <person name="Scott M.A."/>
            <person name="Spackman E."/>
            <person name="Goraichik I."/>
            <person name="Dimitrov K.M."/>
            <person name="Suarez D.L."/>
            <person name="Swayne D.E."/>
        </authorList>
    </citation>
    <scope>NUCLEOTIDE SEQUENCE [LARGE SCALE GENOMIC DNA]</scope>
    <source>
        <strain evidence="6 7">CECT 7639</strain>
    </source>
</reference>
<dbReference type="InterPro" id="IPR000847">
    <property type="entry name" value="LysR_HTH_N"/>
</dbReference>
<proteinExistence type="inferred from homology"/>
<protein>
    <submittedName>
        <fullName evidence="6">Glycine cleavage system transcriptional activator</fullName>
    </submittedName>
</protein>
<dbReference type="InterPro" id="IPR036390">
    <property type="entry name" value="WH_DNA-bd_sf"/>
</dbReference>
<keyword evidence="4" id="KW-0804">Transcription</keyword>
<dbReference type="Gene3D" id="3.40.190.10">
    <property type="entry name" value="Periplasmic binding protein-like II"/>
    <property type="match status" value="2"/>
</dbReference>
<sequence length="285" mass="31126">MNLPPLNALRAFECAARTGSFSAAGSELGVTAAAVSLQVRNLEEWLNLQLFVRKANQLRITDAGRDYYQNAASALTEIARFTDALSQGDRQRPFVISATPALAQLWLPPALARFAELRPDVPIDLRSEAEDLDLEQYGIDVRLSYGGELPDYASRALFADHLVPVAAGEAEIVSLRAINVNWGSRISSVPGWRQWREIHGNGPFEDSHVAAASVPEALALCEAGIGVALLPQRVIAGALRAGRVRKCDPRSIQMPRPYVMINAHYKAKSRRLMEFQKALLGDDGA</sequence>
<keyword evidence="7" id="KW-1185">Reference proteome</keyword>
<evidence type="ECO:0000256" key="2">
    <source>
        <dbReference type="ARBA" id="ARBA00023015"/>
    </source>
</evidence>
<dbReference type="PANTHER" id="PTHR30537">
    <property type="entry name" value="HTH-TYPE TRANSCRIPTIONAL REGULATOR"/>
    <property type="match status" value="1"/>
</dbReference>
<dbReference type="Gene3D" id="1.10.10.10">
    <property type="entry name" value="Winged helix-like DNA-binding domain superfamily/Winged helix DNA-binding domain"/>
    <property type="match status" value="1"/>
</dbReference>
<keyword evidence="2" id="KW-0805">Transcription regulation</keyword>
<dbReference type="Pfam" id="PF00126">
    <property type="entry name" value="HTH_1"/>
    <property type="match status" value="1"/>
</dbReference>
<organism evidence="6 7">
    <name type="scientific">Falsiruegeria litorea R37</name>
    <dbReference type="NCBI Taxonomy" id="1200284"/>
    <lineage>
        <taxon>Bacteria</taxon>
        <taxon>Pseudomonadati</taxon>
        <taxon>Pseudomonadota</taxon>
        <taxon>Alphaproteobacteria</taxon>
        <taxon>Rhodobacterales</taxon>
        <taxon>Roseobacteraceae</taxon>
        <taxon>Falsiruegeria</taxon>
    </lineage>
</organism>
<dbReference type="Proteomes" id="UP000193077">
    <property type="component" value="Unassembled WGS sequence"/>
</dbReference>
<dbReference type="InterPro" id="IPR036388">
    <property type="entry name" value="WH-like_DNA-bd_sf"/>
</dbReference>
<feature type="domain" description="HTH lysR-type" evidence="5">
    <location>
        <begin position="4"/>
        <end position="61"/>
    </location>
</feature>
<accession>A0A1Y5TBM6</accession>
<evidence type="ECO:0000313" key="7">
    <source>
        <dbReference type="Proteomes" id="UP000193077"/>
    </source>
</evidence>
<evidence type="ECO:0000256" key="4">
    <source>
        <dbReference type="ARBA" id="ARBA00023163"/>
    </source>
</evidence>
<dbReference type="OrthoDB" id="9804958at2"/>
<dbReference type="GO" id="GO:0043565">
    <property type="term" value="F:sequence-specific DNA binding"/>
    <property type="evidence" value="ECO:0007669"/>
    <property type="project" value="TreeGrafter"/>
</dbReference>
<evidence type="ECO:0000313" key="6">
    <source>
        <dbReference type="EMBL" id="SLN58375.1"/>
    </source>
</evidence>
<dbReference type="GO" id="GO:0003700">
    <property type="term" value="F:DNA-binding transcription factor activity"/>
    <property type="evidence" value="ECO:0007669"/>
    <property type="project" value="InterPro"/>
</dbReference>
<dbReference type="AlphaFoldDB" id="A0A1Y5TBM6"/>
<dbReference type="Pfam" id="PF03466">
    <property type="entry name" value="LysR_substrate"/>
    <property type="match status" value="1"/>
</dbReference>
<dbReference type="EMBL" id="FWFO01000002">
    <property type="protein sequence ID" value="SLN58375.1"/>
    <property type="molecule type" value="Genomic_DNA"/>
</dbReference>
<dbReference type="RefSeq" id="WP_085796834.1">
    <property type="nucleotide sequence ID" value="NZ_FWFO01000002.1"/>
</dbReference>
<dbReference type="PANTHER" id="PTHR30537:SF74">
    <property type="entry name" value="HTH-TYPE TRANSCRIPTIONAL REGULATOR TRPI"/>
    <property type="match status" value="1"/>
</dbReference>
<evidence type="ECO:0000256" key="3">
    <source>
        <dbReference type="ARBA" id="ARBA00023125"/>
    </source>
</evidence>
<comment type="similarity">
    <text evidence="1">Belongs to the LysR transcriptional regulatory family.</text>
</comment>
<keyword evidence="3" id="KW-0238">DNA-binding</keyword>